<dbReference type="CDD" id="cd21788">
    <property type="entry name" value="Rad21_Rec8_M_SpRad21p-like"/>
    <property type="match status" value="1"/>
</dbReference>
<dbReference type="GO" id="GO:0007064">
    <property type="term" value="P:mitotic sister chromatid cohesion"/>
    <property type="evidence" value="ECO:0007669"/>
    <property type="project" value="TreeGrafter"/>
</dbReference>
<name>A0A6A6UEP6_9PEZI</name>
<evidence type="ECO:0000256" key="1">
    <source>
        <dbReference type="ARBA" id="ARBA00004123"/>
    </source>
</evidence>
<keyword evidence="7" id="KW-1185">Reference proteome</keyword>
<dbReference type="InterPro" id="IPR006910">
    <property type="entry name" value="Rad21_Rec8_N"/>
</dbReference>
<dbReference type="InterPro" id="IPR006909">
    <property type="entry name" value="Rad21/Rec8_C_eu"/>
</dbReference>
<dbReference type="OrthoDB" id="10071381at2759"/>
<dbReference type="EMBL" id="MU004233">
    <property type="protein sequence ID" value="KAF2670755.1"/>
    <property type="molecule type" value="Genomic_DNA"/>
</dbReference>
<evidence type="ECO:0000313" key="7">
    <source>
        <dbReference type="Proteomes" id="UP000799302"/>
    </source>
</evidence>
<dbReference type="Pfam" id="PF04825">
    <property type="entry name" value="Rad21_Rec8_N"/>
    <property type="match status" value="1"/>
</dbReference>
<evidence type="ECO:0000259" key="5">
    <source>
        <dbReference type="Pfam" id="PF04825"/>
    </source>
</evidence>
<dbReference type="InterPro" id="IPR036390">
    <property type="entry name" value="WH_DNA-bd_sf"/>
</dbReference>
<keyword evidence="3" id="KW-0539">Nucleus</keyword>
<organism evidence="6 7">
    <name type="scientific">Microthyrium microscopicum</name>
    <dbReference type="NCBI Taxonomy" id="703497"/>
    <lineage>
        <taxon>Eukaryota</taxon>
        <taxon>Fungi</taxon>
        <taxon>Dikarya</taxon>
        <taxon>Ascomycota</taxon>
        <taxon>Pezizomycotina</taxon>
        <taxon>Dothideomycetes</taxon>
        <taxon>Dothideomycetes incertae sedis</taxon>
        <taxon>Microthyriales</taxon>
        <taxon>Microthyriaceae</taxon>
        <taxon>Microthyrium</taxon>
    </lineage>
</organism>
<dbReference type="GO" id="GO:0005634">
    <property type="term" value="C:nucleus"/>
    <property type="evidence" value="ECO:0007669"/>
    <property type="project" value="UniProtKB-SubCell"/>
</dbReference>
<accession>A0A6A6UEP6</accession>
<evidence type="ECO:0000256" key="3">
    <source>
        <dbReference type="ARBA" id="ARBA00023242"/>
    </source>
</evidence>
<comment type="subcellular location">
    <subcellularLocation>
        <location evidence="1">Nucleus</location>
    </subcellularLocation>
</comment>
<dbReference type="InterPro" id="IPR023093">
    <property type="entry name" value="ScpA-like_C"/>
</dbReference>
<reference evidence="6" key="1">
    <citation type="journal article" date="2020" name="Stud. Mycol.">
        <title>101 Dothideomycetes genomes: a test case for predicting lifestyles and emergence of pathogens.</title>
        <authorList>
            <person name="Haridas S."/>
            <person name="Albert R."/>
            <person name="Binder M."/>
            <person name="Bloem J."/>
            <person name="Labutti K."/>
            <person name="Salamov A."/>
            <person name="Andreopoulos B."/>
            <person name="Baker S."/>
            <person name="Barry K."/>
            <person name="Bills G."/>
            <person name="Bluhm B."/>
            <person name="Cannon C."/>
            <person name="Castanera R."/>
            <person name="Culley D."/>
            <person name="Daum C."/>
            <person name="Ezra D."/>
            <person name="Gonzalez J."/>
            <person name="Henrissat B."/>
            <person name="Kuo A."/>
            <person name="Liang C."/>
            <person name="Lipzen A."/>
            <person name="Lutzoni F."/>
            <person name="Magnuson J."/>
            <person name="Mondo S."/>
            <person name="Nolan M."/>
            <person name="Ohm R."/>
            <person name="Pangilinan J."/>
            <person name="Park H.-J."/>
            <person name="Ramirez L."/>
            <person name="Alfaro M."/>
            <person name="Sun H."/>
            <person name="Tritt A."/>
            <person name="Yoshinaga Y."/>
            <person name="Zwiers L.-H."/>
            <person name="Turgeon B."/>
            <person name="Goodwin S."/>
            <person name="Spatafora J."/>
            <person name="Crous P."/>
            <person name="Grigoriev I."/>
        </authorList>
    </citation>
    <scope>NUCLEOTIDE SEQUENCE</scope>
    <source>
        <strain evidence="6">CBS 115976</strain>
    </source>
</reference>
<dbReference type="InterPro" id="IPR039781">
    <property type="entry name" value="Rad21/Rec8-like"/>
</dbReference>
<dbReference type="FunFam" id="1.10.10.580:FF:000004">
    <property type="entry name" value="Double-strand-break repair protein rad21"/>
    <property type="match status" value="1"/>
</dbReference>
<dbReference type="GO" id="GO:1990414">
    <property type="term" value="P:replication-born double-strand break repair via sister chromatid exchange"/>
    <property type="evidence" value="ECO:0007669"/>
    <property type="project" value="TreeGrafter"/>
</dbReference>
<dbReference type="AlphaFoldDB" id="A0A6A6UEP6"/>
<evidence type="ECO:0000256" key="2">
    <source>
        <dbReference type="ARBA" id="ARBA00009870"/>
    </source>
</evidence>
<feature type="domain" description="Rad21/Rec8-like protein N-terminal" evidence="5">
    <location>
        <begin position="1"/>
        <end position="102"/>
    </location>
</feature>
<dbReference type="GO" id="GO:0003682">
    <property type="term" value="F:chromatin binding"/>
    <property type="evidence" value="ECO:0007669"/>
    <property type="project" value="TreeGrafter"/>
</dbReference>
<dbReference type="Proteomes" id="UP000799302">
    <property type="component" value="Unassembled WGS sequence"/>
</dbReference>
<evidence type="ECO:0000313" key="6">
    <source>
        <dbReference type="EMBL" id="KAF2670755.1"/>
    </source>
</evidence>
<evidence type="ECO:0008006" key="8">
    <source>
        <dbReference type="Google" id="ProtNLM"/>
    </source>
</evidence>
<dbReference type="GO" id="GO:0030892">
    <property type="term" value="C:mitotic cohesin complex"/>
    <property type="evidence" value="ECO:0007669"/>
    <property type="project" value="TreeGrafter"/>
</dbReference>
<dbReference type="PANTHER" id="PTHR12585:SF69">
    <property type="entry name" value="FI11703P"/>
    <property type="match status" value="1"/>
</dbReference>
<sequence>MFYSDVLLAKTGPLATVWLAANMERKLSKKDFLASNLESTVEFMMNGSNAPMALRLSGHLLLGTVKVYSKQARYLLDDVNDVLIKLKVFLRRGNIDRTADLHNNADPASLQLEGEIYTQTDFLAPFPDLALTLDSGLDLGPQSVTINWGTQSIVTDTIDQGRSEKAQWYEDAVEGLDLGDGFDDTSLLDMEKGRDQIDRAWDDEETGEGSKLLDPVEGLDLGDSYDDDLPLDLGGDVDMTDLPGLGHDMGEELGEEIHGLAQRARDSESPLSDISATEERELEKTFAGKDLSLYEPQEEDIVRVAPKLKRRKVLEMDSTLELRNAQIKEQQSDRSRILKPASFLPRDPMLLALLSLQKSGGFVSNILGDGRSFGWAPELREILSVDMARRAGTLKRKRDSGVADMYSDEEHRLQVPEDDTTLPAITPFDDSVRDPSHIDEMLPADEDMPMMPDDAHTPMGDNTFDDTTYPLLHPADAGPISQGTRHAVHVLRDVFPEAAATNNSVRAKSSVLLQDLIPERRTTRRQATAMFFEVLVLATKDAVKVEQRGSEIGGPIRLRAKRGLWGEWAEQHARGTQSERVVEEVAVEGAEES</sequence>
<comment type="similarity">
    <text evidence="2">Belongs to the rad21 family.</text>
</comment>
<protein>
    <recommendedName>
        <fullName evidence="8">Rad21/Rec8-like protein N-terminal domain-containing protein</fullName>
    </recommendedName>
</protein>
<feature type="domain" description="Rad21/Rec8-like protein C-terminal eukaryotic" evidence="4">
    <location>
        <begin position="516"/>
        <end position="561"/>
    </location>
</feature>
<proteinExistence type="inferred from homology"/>
<dbReference type="PANTHER" id="PTHR12585">
    <property type="entry name" value="SCC1 / RAD21 FAMILY MEMBER"/>
    <property type="match status" value="1"/>
</dbReference>
<gene>
    <name evidence="6" type="ORF">BT63DRAFT_438362</name>
</gene>
<dbReference type="SUPFAM" id="SSF46785">
    <property type="entry name" value="Winged helix' DNA-binding domain"/>
    <property type="match status" value="1"/>
</dbReference>
<evidence type="ECO:0000259" key="4">
    <source>
        <dbReference type="Pfam" id="PF04824"/>
    </source>
</evidence>
<dbReference type="Pfam" id="PF04824">
    <property type="entry name" value="Rad21_Rec8"/>
    <property type="match status" value="1"/>
</dbReference>
<dbReference type="Gene3D" id="1.10.10.580">
    <property type="entry name" value="Structural maintenance of chromosome 1. Chain E"/>
    <property type="match status" value="1"/>
</dbReference>